<evidence type="ECO:0000313" key="2">
    <source>
        <dbReference type="EMBL" id="CEK84426.1"/>
    </source>
</evidence>
<dbReference type="AlphaFoldDB" id="A0A0B7AWL1"/>
<dbReference type="EMBL" id="HACG01037561">
    <property type="protein sequence ID" value="CEK84426.1"/>
    <property type="molecule type" value="Transcribed_RNA"/>
</dbReference>
<organism evidence="2">
    <name type="scientific">Arion vulgaris</name>
    <dbReference type="NCBI Taxonomy" id="1028688"/>
    <lineage>
        <taxon>Eukaryota</taxon>
        <taxon>Metazoa</taxon>
        <taxon>Spiralia</taxon>
        <taxon>Lophotrochozoa</taxon>
        <taxon>Mollusca</taxon>
        <taxon>Gastropoda</taxon>
        <taxon>Heterobranchia</taxon>
        <taxon>Euthyneura</taxon>
        <taxon>Panpulmonata</taxon>
        <taxon>Eupulmonata</taxon>
        <taxon>Stylommatophora</taxon>
        <taxon>Helicina</taxon>
        <taxon>Arionoidea</taxon>
        <taxon>Arionidae</taxon>
        <taxon>Arion</taxon>
    </lineage>
</organism>
<name>A0A0B7AWL1_9EUPU</name>
<feature type="signal peptide" evidence="1">
    <location>
        <begin position="1"/>
        <end position="20"/>
    </location>
</feature>
<accession>A0A0B7AWL1</accession>
<evidence type="ECO:0000256" key="1">
    <source>
        <dbReference type="SAM" id="SignalP"/>
    </source>
</evidence>
<keyword evidence="1" id="KW-0732">Signal</keyword>
<gene>
    <name evidence="2" type="primary">ORF142638</name>
</gene>
<protein>
    <submittedName>
        <fullName evidence="2">Uncharacterized protein</fullName>
    </submittedName>
</protein>
<feature type="chain" id="PRO_5002113222" evidence="1">
    <location>
        <begin position="21"/>
        <end position="56"/>
    </location>
</feature>
<sequence>MSCWHLRLVLPLSLPTGTMPSVTVLTKPLSTVSFDVAKILHRSGDDVVYEPIPLNM</sequence>
<reference evidence="2" key="1">
    <citation type="submission" date="2014-12" db="EMBL/GenBank/DDBJ databases">
        <title>Insight into the proteome of Arion vulgaris.</title>
        <authorList>
            <person name="Aradska J."/>
            <person name="Bulat T."/>
            <person name="Smidak R."/>
            <person name="Sarate P."/>
            <person name="Gangsoo J."/>
            <person name="Sialana F."/>
            <person name="Bilban M."/>
            <person name="Lubec G."/>
        </authorList>
    </citation>
    <scope>NUCLEOTIDE SEQUENCE</scope>
    <source>
        <tissue evidence="2">Skin</tissue>
    </source>
</reference>
<proteinExistence type="predicted"/>